<dbReference type="InterPro" id="IPR001854">
    <property type="entry name" value="Ribosomal_uL29"/>
</dbReference>
<dbReference type="EMBL" id="MGDJ01000016">
    <property type="protein sequence ID" value="OGL53551.1"/>
    <property type="molecule type" value="Genomic_DNA"/>
</dbReference>
<evidence type="ECO:0000256" key="4">
    <source>
        <dbReference type="ARBA" id="ARBA00035204"/>
    </source>
</evidence>
<evidence type="ECO:0000256" key="3">
    <source>
        <dbReference type="ARBA" id="ARBA00023274"/>
    </source>
</evidence>
<dbReference type="HAMAP" id="MF_00374">
    <property type="entry name" value="Ribosomal_uL29"/>
    <property type="match status" value="1"/>
</dbReference>
<dbReference type="GO" id="GO:0005840">
    <property type="term" value="C:ribosome"/>
    <property type="evidence" value="ECO:0007669"/>
    <property type="project" value="UniProtKB-KW"/>
</dbReference>
<dbReference type="GO" id="GO:0006412">
    <property type="term" value="P:translation"/>
    <property type="evidence" value="ECO:0007669"/>
    <property type="project" value="UniProtKB-UniRule"/>
</dbReference>
<dbReference type="GO" id="GO:1990904">
    <property type="term" value="C:ribonucleoprotein complex"/>
    <property type="evidence" value="ECO:0007669"/>
    <property type="project" value="UniProtKB-KW"/>
</dbReference>
<evidence type="ECO:0000313" key="6">
    <source>
        <dbReference type="EMBL" id="OGL53551.1"/>
    </source>
</evidence>
<evidence type="ECO:0000313" key="7">
    <source>
        <dbReference type="Proteomes" id="UP000185874"/>
    </source>
</evidence>
<dbReference type="SUPFAM" id="SSF46561">
    <property type="entry name" value="Ribosomal protein L29 (L29p)"/>
    <property type="match status" value="1"/>
</dbReference>
<gene>
    <name evidence="5" type="primary">rpmC</name>
    <name evidence="6" type="ORF">A3K55_01005</name>
</gene>
<keyword evidence="3 5" id="KW-0687">Ribonucleoprotein</keyword>
<evidence type="ECO:0000256" key="1">
    <source>
        <dbReference type="ARBA" id="ARBA00009254"/>
    </source>
</evidence>
<comment type="caution">
    <text evidence="6">The sequence shown here is derived from an EMBL/GenBank/DDBJ whole genome shotgun (WGS) entry which is preliminary data.</text>
</comment>
<dbReference type="Gene3D" id="1.10.287.310">
    <property type="match status" value="1"/>
</dbReference>
<dbReference type="AlphaFoldDB" id="A0A1F7SIF5"/>
<dbReference type="InterPro" id="IPR036049">
    <property type="entry name" value="Ribosomal_uL29_sf"/>
</dbReference>
<dbReference type="Proteomes" id="UP000185874">
    <property type="component" value="Unassembled WGS sequence"/>
</dbReference>
<proteinExistence type="inferred from homology"/>
<evidence type="ECO:0000256" key="5">
    <source>
        <dbReference type="HAMAP-Rule" id="MF_00374"/>
    </source>
</evidence>
<sequence length="69" mass="8100">MKKSDKISYQQKDPNELKKLLTDLQKKLVEQRSKFYLGNLKDTSVFKKIKYEIALISTILSTKHEPKSN</sequence>
<protein>
    <recommendedName>
        <fullName evidence="4 5">Large ribosomal subunit protein uL29</fullName>
    </recommendedName>
</protein>
<dbReference type="Pfam" id="PF00831">
    <property type="entry name" value="Ribosomal_L29"/>
    <property type="match status" value="1"/>
</dbReference>
<keyword evidence="2 5" id="KW-0689">Ribosomal protein</keyword>
<dbReference type="GO" id="GO:0003735">
    <property type="term" value="F:structural constituent of ribosome"/>
    <property type="evidence" value="ECO:0007669"/>
    <property type="project" value="InterPro"/>
</dbReference>
<dbReference type="NCBIfam" id="TIGR00012">
    <property type="entry name" value="L29"/>
    <property type="match status" value="1"/>
</dbReference>
<comment type="similarity">
    <text evidence="1 5">Belongs to the universal ribosomal protein uL29 family.</text>
</comment>
<evidence type="ECO:0000256" key="2">
    <source>
        <dbReference type="ARBA" id="ARBA00022980"/>
    </source>
</evidence>
<organism evidence="6 7">
    <name type="scientific">Candidatus Shapirobacteria bacterium RBG_13_44_7</name>
    <dbReference type="NCBI Taxonomy" id="1802149"/>
    <lineage>
        <taxon>Bacteria</taxon>
        <taxon>Candidatus Shapironibacteriota</taxon>
    </lineage>
</organism>
<accession>A0A1F7SIF5</accession>
<name>A0A1F7SIF5_9BACT</name>
<reference evidence="6 7" key="1">
    <citation type="journal article" date="2016" name="Nat. Commun.">
        <title>Thousands of microbial genomes shed light on interconnected biogeochemical processes in an aquifer system.</title>
        <authorList>
            <person name="Anantharaman K."/>
            <person name="Brown C.T."/>
            <person name="Hug L.A."/>
            <person name="Sharon I."/>
            <person name="Castelle C.J."/>
            <person name="Probst A.J."/>
            <person name="Thomas B.C."/>
            <person name="Singh A."/>
            <person name="Wilkins M.J."/>
            <person name="Karaoz U."/>
            <person name="Brodie E.L."/>
            <person name="Williams K.H."/>
            <person name="Hubbard S.S."/>
            <person name="Banfield J.F."/>
        </authorList>
    </citation>
    <scope>NUCLEOTIDE SEQUENCE [LARGE SCALE GENOMIC DNA]</scope>
</reference>